<dbReference type="Gramene" id="ONK56452">
    <property type="protein sequence ID" value="ONK56452"/>
    <property type="gene ID" value="A4U43_C10F8860"/>
</dbReference>
<dbReference type="SUPFAM" id="SSF53098">
    <property type="entry name" value="Ribonuclease H-like"/>
    <property type="match status" value="1"/>
</dbReference>
<dbReference type="InterPro" id="IPR000477">
    <property type="entry name" value="RT_dom"/>
</dbReference>
<dbReference type="InterPro" id="IPR012337">
    <property type="entry name" value="RNaseH-like_sf"/>
</dbReference>
<dbReference type="InterPro" id="IPR002156">
    <property type="entry name" value="RNaseH_domain"/>
</dbReference>
<proteinExistence type="predicted"/>
<reference evidence="4" key="1">
    <citation type="journal article" date="2017" name="Nat. Commun.">
        <title>The asparagus genome sheds light on the origin and evolution of a young Y chromosome.</title>
        <authorList>
            <person name="Harkess A."/>
            <person name="Zhou J."/>
            <person name="Xu C."/>
            <person name="Bowers J.E."/>
            <person name="Van der Hulst R."/>
            <person name="Ayyampalayam S."/>
            <person name="Mercati F."/>
            <person name="Riccardi P."/>
            <person name="McKain M.R."/>
            <person name="Kakrana A."/>
            <person name="Tang H."/>
            <person name="Ray J."/>
            <person name="Groenendijk J."/>
            <person name="Arikit S."/>
            <person name="Mathioni S.M."/>
            <person name="Nakano M."/>
            <person name="Shan H."/>
            <person name="Telgmann-Rauber A."/>
            <person name="Kanno A."/>
            <person name="Yue Z."/>
            <person name="Chen H."/>
            <person name="Li W."/>
            <person name="Chen Y."/>
            <person name="Xu X."/>
            <person name="Zhang Y."/>
            <person name="Luo S."/>
            <person name="Chen H."/>
            <person name="Gao J."/>
            <person name="Mao Z."/>
            <person name="Pires J.C."/>
            <person name="Luo M."/>
            <person name="Kudrna D."/>
            <person name="Wing R.A."/>
            <person name="Meyers B.C."/>
            <person name="Yi K."/>
            <person name="Kong H."/>
            <person name="Lavrijsen P."/>
            <person name="Sunseri F."/>
            <person name="Falavigna A."/>
            <person name="Ye Y."/>
            <person name="Leebens-Mack J.H."/>
            <person name="Chen G."/>
        </authorList>
    </citation>
    <scope>NUCLEOTIDE SEQUENCE [LARGE SCALE GENOMIC DNA]</scope>
    <source>
        <strain evidence="4">cv. DH0086</strain>
    </source>
</reference>
<dbReference type="InterPro" id="IPR043502">
    <property type="entry name" value="DNA/RNA_pol_sf"/>
</dbReference>
<dbReference type="CDD" id="cd06222">
    <property type="entry name" value="RNase_H_like"/>
    <property type="match status" value="1"/>
</dbReference>
<dbReference type="AlphaFoldDB" id="A0A5P1E1G3"/>
<evidence type="ECO:0000313" key="3">
    <source>
        <dbReference type="EMBL" id="ONK56452.1"/>
    </source>
</evidence>
<dbReference type="GO" id="GO:0004523">
    <property type="term" value="F:RNA-DNA hybrid ribonuclease activity"/>
    <property type="evidence" value="ECO:0007669"/>
    <property type="project" value="InterPro"/>
</dbReference>
<dbReference type="SUPFAM" id="SSF56672">
    <property type="entry name" value="DNA/RNA polymerases"/>
    <property type="match status" value="1"/>
</dbReference>
<dbReference type="Pfam" id="PF00078">
    <property type="entry name" value="RVT_1"/>
    <property type="match status" value="1"/>
</dbReference>
<protein>
    <submittedName>
        <fullName evidence="3">Uncharacterized protein</fullName>
    </submittedName>
</protein>
<dbReference type="PANTHER" id="PTHR19446">
    <property type="entry name" value="REVERSE TRANSCRIPTASES"/>
    <property type="match status" value="1"/>
</dbReference>
<dbReference type="GO" id="GO:0003676">
    <property type="term" value="F:nucleic acid binding"/>
    <property type="evidence" value="ECO:0007669"/>
    <property type="project" value="InterPro"/>
</dbReference>
<dbReference type="Gene3D" id="3.30.420.10">
    <property type="entry name" value="Ribonuclease H-like superfamily/Ribonuclease H"/>
    <property type="match status" value="1"/>
</dbReference>
<keyword evidence="4" id="KW-1185">Reference proteome</keyword>
<sequence>MLSLEEKENLVVPFNMKEIRIALFSMKGLKAPGPYGIQPLVFQREWDIVKSHIGKFVNIALEDGSFPEEFSKAYITLILKIDNPMTMADFQPISLLNTSYKILTKLIVNRLQPLLQENVAPFQNSFLPGRGTSDNIIVTQDVVHSLMKRKGRKGGVIFKIDLHKAYDSVSWDFLRKAGNGLASARGLIRDSNGCWVKGFTLNIGHTDSLSAELSGVRAGLMLAKSLRLSKVMVELDSAIVVQFLKEGISHSHPMSIIARDALALISEGWVTEIRHIYREGNRCADSLANLAQSCQ</sequence>
<accession>A0A5P1E1G3</accession>
<gene>
    <name evidence="3" type="ORF">A4U43_C10F8860</name>
</gene>
<feature type="domain" description="RNase H type-1" evidence="2">
    <location>
        <begin position="177"/>
        <end position="291"/>
    </location>
</feature>
<evidence type="ECO:0000259" key="2">
    <source>
        <dbReference type="Pfam" id="PF13456"/>
    </source>
</evidence>
<feature type="domain" description="Reverse transcriptase" evidence="1">
    <location>
        <begin position="87"/>
        <end position="176"/>
    </location>
</feature>
<organism evidence="3 4">
    <name type="scientific">Asparagus officinalis</name>
    <name type="common">Garden asparagus</name>
    <dbReference type="NCBI Taxonomy" id="4686"/>
    <lineage>
        <taxon>Eukaryota</taxon>
        <taxon>Viridiplantae</taxon>
        <taxon>Streptophyta</taxon>
        <taxon>Embryophyta</taxon>
        <taxon>Tracheophyta</taxon>
        <taxon>Spermatophyta</taxon>
        <taxon>Magnoliopsida</taxon>
        <taxon>Liliopsida</taxon>
        <taxon>Asparagales</taxon>
        <taxon>Asparagaceae</taxon>
        <taxon>Asparagoideae</taxon>
        <taxon>Asparagus</taxon>
    </lineage>
</organism>
<dbReference type="CDD" id="cd01650">
    <property type="entry name" value="RT_nLTR_like"/>
    <property type="match status" value="1"/>
</dbReference>
<dbReference type="OMA" id="SHRHHEN"/>
<evidence type="ECO:0000313" key="4">
    <source>
        <dbReference type="Proteomes" id="UP000243459"/>
    </source>
</evidence>
<evidence type="ECO:0000259" key="1">
    <source>
        <dbReference type="Pfam" id="PF00078"/>
    </source>
</evidence>
<dbReference type="InterPro" id="IPR036397">
    <property type="entry name" value="RNaseH_sf"/>
</dbReference>
<name>A0A5P1E1G3_ASPOF</name>
<dbReference type="Pfam" id="PF13456">
    <property type="entry name" value="RVT_3"/>
    <property type="match status" value="1"/>
</dbReference>
<dbReference type="InterPro" id="IPR044730">
    <property type="entry name" value="RNase_H-like_dom_plant"/>
</dbReference>
<dbReference type="EMBL" id="CM007390">
    <property type="protein sequence ID" value="ONK56452.1"/>
    <property type="molecule type" value="Genomic_DNA"/>
</dbReference>
<dbReference type="Proteomes" id="UP000243459">
    <property type="component" value="Chromosome 10"/>
</dbReference>